<dbReference type="PANTHER" id="PTHR43105:SF13">
    <property type="entry name" value="NADH-UBIQUINONE OXIDOREDUCTASE 75 KDA SUBUNIT, MITOCHONDRIAL"/>
    <property type="match status" value="1"/>
</dbReference>
<keyword evidence="5 10" id="KW-1278">Translocase</keyword>
<dbReference type="InterPro" id="IPR054351">
    <property type="entry name" value="NADH_UbQ_OxRdtase_ferredoxin"/>
</dbReference>
<comment type="catalytic activity">
    <reaction evidence="9 10">
        <text>a quinone + NADH + 5 H(+)(in) = a quinol + NAD(+) + 4 H(+)(out)</text>
        <dbReference type="Rhea" id="RHEA:57888"/>
        <dbReference type="ChEBI" id="CHEBI:15378"/>
        <dbReference type="ChEBI" id="CHEBI:24646"/>
        <dbReference type="ChEBI" id="CHEBI:57540"/>
        <dbReference type="ChEBI" id="CHEBI:57945"/>
        <dbReference type="ChEBI" id="CHEBI:132124"/>
    </reaction>
</comment>
<dbReference type="InterPro" id="IPR015405">
    <property type="entry name" value="NDUFS1-like_C"/>
</dbReference>
<keyword evidence="14" id="KW-0560">Oxidoreductase</keyword>
<dbReference type="EMBL" id="QGLT01000002">
    <property type="protein sequence ID" value="PXZ00804.1"/>
    <property type="molecule type" value="Genomic_DNA"/>
</dbReference>
<reference evidence="14 15" key="1">
    <citation type="submission" date="2018-05" db="EMBL/GenBank/DDBJ databases">
        <title>Reference genomes for bee gut microbiota database.</title>
        <authorList>
            <person name="Ellegaard K.M."/>
        </authorList>
    </citation>
    <scope>NUCLEOTIDE SEQUENCE [LARGE SCALE GENOMIC DNA]</scope>
    <source>
        <strain evidence="14 15">ESL0284</strain>
    </source>
</reference>
<dbReference type="InterPro" id="IPR050123">
    <property type="entry name" value="Prok_molybdopt-oxidoreductase"/>
</dbReference>
<comment type="cofactor">
    <cofactor evidence="10">
        <name>[2Fe-2S] cluster</name>
        <dbReference type="ChEBI" id="CHEBI:190135"/>
    </cofactor>
    <text evidence="10">Binds 1 [2Fe-2S] cluster per subunit.</text>
</comment>
<dbReference type="PROSITE" id="PS00642">
    <property type="entry name" value="COMPLEX1_75K_2"/>
    <property type="match status" value="1"/>
</dbReference>
<dbReference type="Pfam" id="PF13510">
    <property type="entry name" value="Fer2_4"/>
    <property type="match status" value="1"/>
</dbReference>
<feature type="domain" description="4Fe-4S Mo/W bis-MGD-type" evidence="12">
    <location>
        <begin position="216"/>
        <end position="272"/>
    </location>
</feature>
<dbReference type="Gene3D" id="3.40.50.740">
    <property type="match status" value="1"/>
</dbReference>
<evidence type="ECO:0000259" key="12">
    <source>
        <dbReference type="PROSITE" id="PS51669"/>
    </source>
</evidence>
<keyword evidence="8 10" id="KW-0520">NAD</keyword>
<keyword evidence="7 10" id="KW-0411">Iron-sulfur</keyword>
<evidence type="ECO:0000313" key="14">
    <source>
        <dbReference type="EMBL" id="PXZ00804.1"/>
    </source>
</evidence>
<dbReference type="CDD" id="cd02773">
    <property type="entry name" value="MopB_Res-Cmplx1_Nad11"/>
    <property type="match status" value="1"/>
</dbReference>
<dbReference type="Pfam" id="PF09326">
    <property type="entry name" value="NADH_dhqG_C"/>
    <property type="match status" value="1"/>
</dbReference>
<dbReference type="AlphaFoldDB" id="A0A318N213"/>
<dbReference type="GO" id="GO:0051537">
    <property type="term" value="F:2 iron, 2 sulfur cluster binding"/>
    <property type="evidence" value="ECO:0007669"/>
    <property type="project" value="UniProtKB-UniRule"/>
</dbReference>
<evidence type="ECO:0000256" key="8">
    <source>
        <dbReference type="ARBA" id="ARBA00023027"/>
    </source>
</evidence>
<dbReference type="GO" id="GO:0016651">
    <property type="term" value="F:oxidoreductase activity, acting on NAD(P)H"/>
    <property type="evidence" value="ECO:0007669"/>
    <property type="project" value="InterPro"/>
</dbReference>
<dbReference type="InterPro" id="IPR001041">
    <property type="entry name" value="2Fe-2S_ferredoxin-type"/>
</dbReference>
<dbReference type="Pfam" id="PF10588">
    <property type="entry name" value="NADH-G_4Fe-4S_3"/>
    <property type="match status" value="1"/>
</dbReference>
<dbReference type="OrthoDB" id="9816402at2"/>
<dbReference type="InterPro" id="IPR000283">
    <property type="entry name" value="NADH_UbQ_OxRdtase_75kDa_su_CS"/>
</dbReference>
<dbReference type="SUPFAM" id="SSF54292">
    <property type="entry name" value="2Fe-2S ferredoxin-like"/>
    <property type="match status" value="1"/>
</dbReference>
<organism evidence="14 15">
    <name type="scientific">Commensalibacter melissae</name>
    <dbReference type="NCBI Taxonomy" id="2070537"/>
    <lineage>
        <taxon>Bacteria</taxon>
        <taxon>Pseudomonadati</taxon>
        <taxon>Pseudomonadota</taxon>
        <taxon>Alphaproteobacteria</taxon>
        <taxon>Acetobacterales</taxon>
        <taxon>Acetobacteraceae</taxon>
    </lineage>
</organism>
<keyword evidence="6 10" id="KW-0408">Iron</keyword>
<dbReference type="Pfam" id="PF00384">
    <property type="entry name" value="Molybdopterin"/>
    <property type="match status" value="1"/>
</dbReference>
<sequence>MVKVIVDGIPVDVPNGSSVLQACEAAGKEIPRFCYHEKLSVAGNCRMCMVEITGSRKPLVSSCSQPVMNGMQVLTDTEMVRAARRSTMELLLINHPLDCPICDQGGECDLQDQAIGYGRECSRFRDEKRAVTDKYLGPLVRTVMTRCIQCTRCIRFMNEIAGTAELGGINRGTNLEITPFLEEGINTELSGNLIDVCPVGALTAKPTAFRYRSWELKNTDSIDVMDSVGTNITLQVRGSEVLRILPRQNDDVNESWLADKGRFSLDGLKRRRLDRPWIRKEGKLVETSWNEVVQVVSQKLKSTKKERIGVIAGDLCDAESMFALKNLMNDLGVSNLDCRQDGAYYDTSYRGHYVFNSTIAGIEQADALLMIGAFPRQEAPVLNARIRKRWLSLTEQFPIAFIGELIDDPTYKIENLGEDPTLIDSLLRNELAFNEILNNAKRPMIIIGHGALVREDAKLIFEKTLALAHKIGVVTENWNGFNVLHHAAARVAGLDMEFYPKSDSQDARSMVTGGTDLLWLLDADEIDLSKLAADCFVIYQGHHGDQSAKRADIILPGAAYTEKSGTYVNTEGRIQQGNRAILPPGNAKEDWKIISEIAQSMNIDLPYSNLYELRTCLAQSYPVFKEKGVVRNQMSSSINISEKNIEKQSFRAIISDYFLTNSISRASLTMHECSKTRGANSSVKAAE</sequence>
<comment type="cofactor">
    <cofactor evidence="1 10">
        <name>[4Fe-4S] cluster</name>
        <dbReference type="ChEBI" id="CHEBI:49883"/>
    </cofactor>
</comment>
<proteinExistence type="inferred from homology"/>
<dbReference type="PROSITE" id="PS51257">
    <property type="entry name" value="PROKAR_LIPOPROTEIN"/>
    <property type="match status" value="1"/>
</dbReference>
<evidence type="ECO:0000256" key="9">
    <source>
        <dbReference type="ARBA" id="ARBA00047712"/>
    </source>
</evidence>
<evidence type="ECO:0000256" key="7">
    <source>
        <dbReference type="ARBA" id="ARBA00023014"/>
    </source>
</evidence>
<protein>
    <recommendedName>
        <fullName evidence="10">NADH-quinone oxidoreductase</fullName>
        <ecNumber evidence="10">7.1.1.-</ecNumber>
    </recommendedName>
</protein>
<evidence type="ECO:0000256" key="2">
    <source>
        <dbReference type="ARBA" id="ARBA00005404"/>
    </source>
</evidence>
<dbReference type="Proteomes" id="UP000247565">
    <property type="component" value="Unassembled WGS sequence"/>
</dbReference>
<dbReference type="Pfam" id="PF22151">
    <property type="entry name" value="Fer4_NDSU1"/>
    <property type="match status" value="1"/>
</dbReference>
<evidence type="ECO:0000313" key="15">
    <source>
        <dbReference type="Proteomes" id="UP000247565"/>
    </source>
</evidence>
<evidence type="ECO:0000259" key="11">
    <source>
        <dbReference type="PROSITE" id="PS51085"/>
    </source>
</evidence>
<dbReference type="FunFam" id="3.10.20.740:FF:000001">
    <property type="entry name" value="NADH-quinone oxidoreductase subunit G"/>
    <property type="match status" value="1"/>
</dbReference>
<name>A0A318N213_9PROT</name>
<comment type="similarity">
    <text evidence="2 10">Belongs to the complex I 75 kDa subunit family.</text>
</comment>
<keyword evidence="10" id="KW-0874">Quinone</keyword>
<dbReference type="GO" id="GO:0048038">
    <property type="term" value="F:quinone binding"/>
    <property type="evidence" value="ECO:0007669"/>
    <property type="project" value="UniProtKB-UniRule"/>
</dbReference>
<dbReference type="InterPro" id="IPR006656">
    <property type="entry name" value="Mopterin_OxRdtase"/>
</dbReference>
<dbReference type="SMART" id="SM00929">
    <property type="entry name" value="NADH-G_4Fe-4S_3"/>
    <property type="match status" value="1"/>
</dbReference>
<keyword evidence="3 10" id="KW-0004">4Fe-4S</keyword>
<dbReference type="InterPro" id="IPR036010">
    <property type="entry name" value="2Fe-2S_ferredoxin-like_sf"/>
</dbReference>
<evidence type="ECO:0000256" key="3">
    <source>
        <dbReference type="ARBA" id="ARBA00022485"/>
    </source>
</evidence>
<evidence type="ECO:0000256" key="4">
    <source>
        <dbReference type="ARBA" id="ARBA00022723"/>
    </source>
</evidence>
<dbReference type="Gene3D" id="3.30.200.210">
    <property type="match status" value="1"/>
</dbReference>
<evidence type="ECO:0000256" key="6">
    <source>
        <dbReference type="ARBA" id="ARBA00023004"/>
    </source>
</evidence>
<dbReference type="Gene3D" id="3.10.20.740">
    <property type="match status" value="1"/>
</dbReference>
<dbReference type="PROSITE" id="PS51085">
    <property type="entry name" value="2FE2S_FER_2"/>
    <property type="match status" value="1"/>
</dbReference>
<dbReference type="Gene3D" id="3.30.70.20">
    <property type="match status" value="1"/>
</dbReference>
<dbReference type="GO" id="GO:0042773">
    <property type="term" value="P:ATP synthesis coupled electron transport"/>
    <property type="evidence" value="ECO:0007669"/>
    <property type="project" value="InterPro"/>
</dbReference>
<dbReference type="FunFam" id="3.30.200.210:FF:000002">
    <property type="entry name" value="NADH-ubiquinone oxidoreductase 75 kDa subunit"/>
    <property type="match status" value="1"/>
</dbReference>
<dbReference type="PROSITE" id="PS51839">
    <property type="entry name" value="4FE4S_HC3"/>
    <property type="match status" value="1"/>
</dbReference>
<dbReference type="FunFam" id="3.30.70.20:FF:000002">
    <property type="entry name" value="NADH-ubiquinone oxidoreductase 75 kDa subunit"/>
    <property type="match status" value="1"/>
</dbReference>
<dbReference type="PROSITE" id="PS00641">
    <property type="entry name" value="COMPLEX1_75K_1"/>
    <property type="match status" value="1"/>
</dbReference>
<dbReference type="NCBIfam" id="TIGR01973">
    <property type="entry name" value="NuoG"/>
    <property type="match status" value="1"/>
</dbReference>
<keyword evidence="15" id="KW-1185">Reference proteome</keyword>
<evidence type="ECO:0000259" key="13">
    <source>
        <dbReference type="PROSITE" id="PS51839"/>
    </source>
</evidence>
<dbReference type="InterPro" id="IPR010228">
    <property type="entry name" value="NADH_UbQ_OxRdtase_Gsu"/>
</dbReference>
<comment type="function">
    <text evidence="10">NDH-1 shuttles electrons from NADH, via FMN and iron-sulfur (Fe-S) centers, to quinones in the respiratory chain. Couples the redox reaction to proton translocation (for every two electrons transferred, four hydrogen ions are translocated across the cytoplasmic membrane), and thus conserves the redox energy in a proton gradient.</text>
</comment>
<dbReference type="SUPFAM" id="SSF54862">
    <property type="entry name" value="4Fe-4S ferredoxins"/>
    <property type="match status" value="1"/>
</dbReference>
<comment type="caution">
    <text evidence="14">The sequence shown here is derived from an EMBL/GenBank/DDBJ whole genome shotgun (WGS) entry which is preliminary data.</text>
</comment>
<dbReference type="CDD" id="cd00207">
    <property type="entry name" value="fer2"/>
    <property type="match status" value="1"/>
</dbReference>
<dbReference type="GO" id="GO:0008137">
    <property type="term" value="F:NADH dehydrogenase (ubiquinone) activity"/>
    <property type="evidence" value="ECO:0007669"/>
    <property type="project" value="UniProtKB-UniRule"/>
</dbReference>
<gene>
    <name evidence="14" type="ORF">DK869_05300</name>
</gene>
<dbReference type="GO" id="GO:0046872">
    <property type="term" value="F:metal ion binding"/>
    <property type="evidence" value="ECO:0007669"/>
    <property type="project" value="UniProtKB-UniRule"/>
</dbReference>
<dbReference type="GO" id="GO:0016020">
    <property type="term" value="C:membrane"/>
    <property type="evidence" value="ECO:0007669"/>
    <property type="project" value="InterPro"/>
</dbReference>
<accession>A0A318N213</accession>
<dbReference type="RefSeq" id="WP_110438944.1">
    <property type="nucleotide sequence ID" value="NZ_CP046393.1"/>
</dbReference>
<dbReference type="InterPro" id="IPR006963">
    <property type="entry name" value="Mopterin_OxRdtase_4Fe-4S_dom"/>
</dbReference>
<dbReference type="PROSITE" id="PS51669">
    <property type="entry name" value="4FE4S_MOW_BIS_MGD"/>
    <property type="match status" value="1"/>
</dbReference>
<feature type="domain" description="2Fe-2S ferredoxin-type" evidence="11">
    <location>
        <begin position="1"/>
        <end position="79"/>
    </location>
</feature>
<dbReference type="Pfam" id="PF22117">
    <property type="entry name" value="Fer4_Nqo3"/>
    <property type="match status" value="1"/>
</dbReference>
<evidence type="ECO:0000256" key="1">
    <source>
        <dbReference type="ARBA" id="ARBA00001966"/>
    </source>
</evidence>
<dbReference type="EC" id="7.1.1.-" evidence="10"/>
<keyword evidence="10" id="KW-0001">2Fe-2S</keyword>
<dbReference type="PROSITE" id="PS00643">
    <property type="entry name" value="COMPLEX1_75K_3"/>
    <property type="match status" value="1"/>
</dbReference>
<feature type="domain" description="4Fe-4S His(Cys)3-ligated-type" evidence="13">
    <location>
        <begin position="79"/>
        <end position="118"/>
    </location>
</feature>
<dbReference type="PANTHER" id="PTHR43105">
    <property type="entry name" value="RESPIRATORY NITRATE REDUCTASE"/>
    <property type="match status" value="1"/>
</dbReference>
<evidence type="ECO:0000256" key="5">
    <source>
        <dbReference type="ARBA" id="ARBA00022967"/>
    </source>
</evidence>
<dbReference type="GO" id="GO:0051539">
    <property type="term" value="F:4 iron, 4 sulfur cluster binding"/>
    <property type="evidence" value="ECO:0007669"/>
    <property type="project" value="UniProtKB-KW"/>
</dbReference>
<dbReference type="InterPro" id="IPR019574">
    <property type="entry name" value="NADH_UbQ_OxRdtase_Gsu_4Fe4S-bd"/>
</dbReference>
<evidence type="ECO:0000256" key="10">
    <source>
        <dbReference type="RuleBase" id="RU003525"/>
    </source>
</evidence>
<keyword evidence="4 10" id="KW-0479">Metal-binding</keyword>
<dbReference type="SUPFAM" id="SSF53706">
    <property type="entry name" value="Formate dehydrogenase/DMSO reductase, domains 1-3"/>
    <property type="match status" value="1"/>
</dbReference>